<name>A0A4Y9YQW5_9AGAM</name>
<dbReference type="AlphaFoldDB" id="A0A4Y9YQW5"/>
<feature type="compositionally biased region" description="Low complexity" evidence="1">
    <location>
        <begin position="122"/>
        <end position="131"/>
    </location>
</feature>
<evidence type="ECO:0000313" key="2">
    <source>
        <dbReference type="EMBL" id="TFY64118.1"/>
    </source>
</evidence>
<dbReference type="Proteomes" id="UP000298327">
    <property type="component" value="Unassembled WGS sequence"/>
</dbReference>
<reference evidence="2 3" key="1">
    <citation type="submission" date="2019-02" db="EMBL/GenBank/DDBJ databases">
        <title>Genome sequencing of the rare red list fungi Dentipellis fragilis.</title>
        <authorList>
            <person name="Buettner E."/>
            <person name="Kellner H."/>
        </authorList>
    </citation>
    <scope>NUCLEOTIDE SEQUENCE [LARGE SCALE GENOMIC DNA]</scope>
    <source>
        <strain evidence="2 3">DSM 105465</strain>
    </source>
</reference>
<organism evidence="2 3">
    <name type="scientific">Dentipellis fragilis</name>
    <dbReference type="NCBI Taxonomy" id="205917"/>
    <lineage>
        <taxon>Eukaryota</taxon>
        <taxon>Fungi</taxon>
        <taxon>Dikarya</taxon>
        <taxon>Basidiomycota</taxon>
        <taxon>Agaricomycotina</taxon>
        <taxon>Agaricomycetes</taxon>
        <taxon>Russulales</taxon>
        <taxon>Hericiaceae</taxon>
        <taxon>Dentipellis</taxon>
    </lineage>
</organism>
<gene>
    <name evidence="2" type="ORF">EVG20_g6055</name>
</gene>
<accession>A0A4Y9YQW5</accession>
<proteinExistence type="predicted"/>
<feature type="region of interest" description="Disordered" evidence="1">
    <location>
        <begin position="54"/>
        <end position="131"/>
    </location>
</feature>
<sequence>MQAPHTSSYSGVDATHSQVEHAFATDLQLLRTRRASFASNSLADALGDSTLYTESTRNEPVVQQPSTRTSRARSSVAGSSTHRHSADVTSPHETVFSIGHDYREQWKTERPQPQPVASSSKAPRALATTPRALAARNGRGAGARDLYELNEKLPYPWHKYDDPLNRRVIPAATKYINELHKTIEKNVSDLKERDEKLEWYESALEAARSEQIRQKHEMHRIRDFNLKLRGMLRNFGVDVQDQ</sequence>
<keyword evidence="3" id="KW-1185">Reference proteome</keyword>
<protein>
    <submittedName>
        <fullName evidence="2">Uncharacterized protein</fullName>
    </submittedName>
</protein>
<comment type="caution">
    <text evidence="2">The sequence shown here is derived from an EMBL/GenBank/DDBJ whole genome shotgun (WGS) entry which is preliminary data.</text>
</comment>
<feature type="compositionally biased region" description="Basic and acidic residues" evidence="1">
    <location>
        <begin position="100"/>
        <end position="110"/>
    </location>
</feature>
<dbReference type="EMBL" id="SEOQ01000384">
    <property type="protein sequence ID" value="TFY64118.1"/>
    <property type="molecule type" value="Genomic_DNA"/>
</dbReference>
<feature type="compositionally biased region" description="Low complexity" evidence="1">
    <location>
        <begin position="66"/>
        <end position="80"/>
    </location>
</feature>
<evidence type="ECO:0000256" key="1">
    <source>
        <dbReference type="SAM" id="MobiDB-lite"/>
    </source>
</evidence>
<evidence type="ECO:0000313" key="3">
    <source>
        <dbReference type="Proteomes" id="UP000298327"/>
    </source>
</evidence>